<dbReference type="EMBL" id="WBMT01000004">
    <property type="protein sequence ID" value="KAB2350058.1"/>
    <property type="molecule type" value="Genomic_DNA"/>
</dbReference>
<accession>A0A6H9YQX5</accession>
<dbReference type="Proteomes" id="UP000468735">
    <property type="component" value="Unassembled WGS sequence"/>
</dbReference>
<name>A0A6H9YQX5_9ACTN</name>
<organism evidence="2 3">
    <name type="scientific">Actinomadura rudentiformis</name>
    <dbReference type="NCBI Taxonomy" id="359158"/>
    <lineage>
        <taxon>Bacteria</taxon>
        <taxon>Bacillati</taxon>
        <taxon>Actinomycetota</taxon>
        <taxon>Actinomycetes</taxon>
        <taxon>Streptosporangiales</taxon>
        <taxon>Thermomonosporaceae</taxon>
        <taxon>Actinomadura</taxon>
    </lineage>
</organism>
<dbReference type="OrthoDB" id="4337906at2"/>
<keyword evidence="3" id="KW-1185">Reference proteome</keyword>
<feature type="region of interest" description="Disordered" evidence="1">
    <location>
        <begin position="55"/>
        <end position="76"/>
    </location>
</feature>
<reference evidence="2 3" key="1">
    <citation type="submission" date="2019-09" db="EMBL/GenBank/DDBJ databases">
        <title>Actinomadura physcomitrii sp. nov., a novel actinomycete isolated from moss [Physcomitrium sphaericum (Ludw) Fuernr].</title>
        <authorList>
            <person name="Zhuang X."/>
            <person name="Liu C."/>
        </authorList>
    </citation>
    <scope>NUCLEOTIDE SEQUENCE [LARGE SCALE GENOMIC DNA]</scope>
    <source>
        <strain evidence="2 3">HMC1</strain>
    </source>
</reference>
<dbReference type="RefSeq" id="WP_151559634.1">
    <property type="nucleotide sequence ID" value="NZ_WBMT01000004.1"/>
</dbReference>
<protein>
    <submittedName>
        <fullName evidence="2">Tn3 family transposase</fullName>
    </submittedName>
</protein>
<evidence type="ECO:0000256" key="1">
    <source>
        <dbReference type="SAM" id="MobiDB-lite"/>
    </source>
</evidence>
<sequence>MRREWEPEELIAAWTLMDGDWEQMGNKTGLTRLGFGLLLKFFEQEGRFPRHCDGRSVGSHCTPASSTSARSQLRGQGRDVPDEILAHISPAHSENINFFGVITVDVEAELAKLDGGGWRPLRPAESGLLWA</sequence>
<feature type="compositionally biased region" description="Polar residues" evidence="1">
    <location>
        <begin position="62"/>
        <end position="74"/>
    </location>
</feature>
<dbReference type="AlphaFoldDB" id="A0A6H9YQX5"/>
<proteinExistence type="predicted"/>
<evidence type="ECO:0000313" key="2">
    <source>
        <dbReference type="EMBL" id="KAB2350058.1"/>
    </source>
</evidence>
<comment type="caution">
    <text evidence="2">The sequence shown here is derived from an EMBL/GenBank/DDBJ whole genome shotgun (WGS) entry which is preliminary data.</text>
</comment>
<evidence type="ECO:0000313" key="3">
    <source>
        <dbReference type="Proteomes" id="UP000468735"/>
    </source>
</evidence>
<gene>
    <name evidence="2" type="ORF">F8566_09550</name>
</gene>